<dbReference type="RefSeq" id="WP_345272487.1">
    <property type="nucleotide sequence ID" value="NZ_BAABJH010000001.1"/>
</dbReference>
<dbReference type="EMBL" id="BAABJH010000001">
    <property type="protein sequence ID" value="GAA4885590.1"/>
    <property type="molecule type" value="Genomic_DNA"/>
</dbReference>
<dbReference type="Pfam" id="PF02872">
    <property type="entry name" value="5_nucleotid_C"/>
    <property type="match status" value="1"/>
</dbReference>
<reference evidence="3" key="1">
    <citation type="journal article" date="2019" name="Int. J. Syst. Evol. Microbiol.">
        <title>The Global Catalogue of Microorganisms (GCM) 10K type strain sequencing project: providing services to taxonomists for standard genome sequencing and annotation.</title>
        <authorList>
            <consortium name="The Broad Institute Genomics Platform"/>
            <consortium name="The Broad Institute Genome Sequencing Center for Infectious Disease"/>
            <person name="Wu L."/>
            <person name="Ma J."/>
        </authorList>
    </citation>
    <scope>NUCLEOTIDE SEQUENCE [LARGE SCALE GENOMIC DNA]</scope>
    <source>
        <strain evidence="3">JCM 18274</strain>
    </source>
</reference>
<evidence type="ECO:0000313" key="2">
    <source>
        <dbReference type="EMBL" id="GAA4885590.1"/>
    </source>
</evidence>
<comment type="caution">
    <text evidence="2">The sequence shown here is derived from an EMBL/GenBank/DDBJ whole genome shotgun (WGS) entry which is preliminary data.</text>
</comment>
<protein>
    <submittedName>
        <fullName evidence="2">5'-nucleotidase</fullName>
    </submittedName>
</protein>
<evidence type="ECO:0000259" key="1">
    <source>
        <dbReference type="Pfam" id="PF02872"/>
    </source>
</evidence>
<feature type="domain" description="5'-Nucleotidase C-terminal" evidence="1">
    <location>
        <begin position="53"/>
        <end position="192"/>
    </location>
</feature>
<dbReference type="Proteomes" id="UP001500433">
    <property type="component" value="Unassembled WGS sequence"/>
</dbReference>
<proteinExistence type="predicted"/>
<keyword evidence="3" id="KW-1185">Reference proteome</keyword>
<gene>
    <name evidence="2" type="ORF">GCM10023311_05450</name>
</gene>
<name>A0ABP9ESN6_9FLAO</name>
<dbReference type="Gene3D" id="3.90.780.10">
    <property type="entry name" value="5'-Nucleotidase, C-terminal domain"/>
    <property type="match status" value="1"/>
</dbReference>
<dbReference type="InterPro" id="IPR036907">
    <property type="entry name" value="5'-Nucleotdase_C_sf"/>
</dbReference>
<evidence type="ECO:0000313" key="3">
    <source>
        <dbReference type="Proteomes" id="UP001500433"/>
    </source>
</evidence>
<organism evidence="2 3">
    <name type="scientific">Flaviramulus aquimarinus</name>
    <dbReference type="NCBI Taxonomy" id="1170456"/>
    <lineage>
        <taxon>Bacteria</taxon>
        <taxon>Pseudomonadati</taxon>
        <taxon>Bacteroidota</taxon>
        <taxon>Flavobacteriia</taxon>
        <taxon>Flavobacteriales</taxon>
        <taxon>Flavobacteriaceae</taxon>
        <taxon>Flaviramulus</taxon>
    </lineage>
</organism>
<dbReference type="SUPFAM" id="SSF55816">
    <property type="entry name" value="5'-nucleotidase (syn. UDP-sugar hydrolase), C-terminal domain"/>
    <property type="match status" value="1"/>
</dbReference>
<sequence>MKLSKIEGKQIQITDAINSNPDIDAFIKPYRDNIQKDLDSVLAYSTNTHSKTDGEFNTAIGNFMADVIYDEANPVFKSRTGKNIDMVLLNHGGIRSILPKGPVSKRTAFRLMPFENSIVVVALKSPQMHQLIEYLRKEKTAHPVSRLKLTLNKDFEVVEALINKKPIEQNRTYYIATNDYLYNGGDNMNFFKPNDSLYTLNYKIRNALIDNFVKADTINPSRDDRFTQTH</sequence>
<dbReference type="InterPro" id="IPR006179">
    <property type="entry name" value="5_nucleotidase/apyrase"/>
</dbReference>
<dbReference type="InterPro" id="IPR008334">
    <property type="entry name" value="5'-Nucleotdase_C"/>
</dbReference>
<dbReference type="PRINTS" id="PR01607">
    <property type="entry name" value="APYRASEFAMLY"/>
</dbReference>
<dbReference type="PANTHER" id="PTHR11575">
    <property type="entry name" value="5'-NUCLEOTIDASE-RELATED"/>
    <property type="match status" value="1"/>
</dbReference>
<dbReference type="PANTHER" id="PTHR11575:SF24">
    <property type="entry name" value="5'-NUCLEOTIDASE"/>
    <property type="match status" value="1"/>
</dbReference>
<accession>A0ABP9ESN6</accession>